<dbReference type="AlphaFoldDB" id="A3ZN01"/>
<comment type="caution">
    <text evidence="2">The sequence shown here is derived from an EMBL/GenBank/DDBJ whole genome shotgun (WGS) entry which is preliminary data.</text>
</comment>
<evidence type="ECO:0000256" key="1">
    <source>
        <dbReference type="SAM" id="Phobius"/>
    </source>
</evidence>
<proteinExistence type="predicted"/>
<keyword evidence="1" id="KW-1133">Transmembrane helix</keyword>
<keyword evidence="1" id="KW-0812">Transmembrane</keyword>
<dbReference type="EMBL" id="AANZ01000002">
    <property type="protein sequence ID" value="EAQ82330.1"/>
    <property type="molecule type" value="Genomic_DNA"/>
</dbReference>
<feature type="transmembrane region" description="Helical" evidence="1">
    <location>
        <begin position="113"/>
        <end position="131"/>
    </location>
</feature>
<dbReference type="RefSeq" id="WP_002650172.1">
    <property type="nucleotide sequence ID" value="NZ_AANZ01000002.1"/>
</dbReference>
<dbReference type="STRING" id="314230.DSM3645_01410"/>
<sequence length="164" mass="19638">MTDYKSNAKKIEYTESGKERLAELNDLIQRQIEDEIRERKFLPGDDVIEVTASDIEEVKRSMRLRFHNERAPRLQMTELVTRLYLVIGILLTLAGIMYPLLDTIRQNPIQYSMIGMGVVMSLMSMFMTYYVKMRRETYLERDRIEIEREMRREKLLDMERDNTT</sequence>
<organism evidence="2 3">
    <name type="scientific">Blastopirellula marina DSM 3645</name>
    <dbReference type="NCBI Taxonomy" id="314230"/>
    <lineage>
        <taxon>Bacteria</taxon>
        <taxon>Pseudomonadati</taxon>
        <taxon>Planctomycetota</taxon>
        <taxon>Planctomycetia</taxon>
        <taxon>Pirellulales</taxon>
        <taxon>Pirellulaceae</taxon>
        <taxon>Blastopirellula</taxon>
    </lineage>
</organism>
<keyword evidence="1" id="KW-0472">Membrane</keyword>
<evidence type="ECO:0000313" key="2">
    <source>
        <dbReference type="EMBL" id="EAQ82330.1"/>
    </source>
</evidence>
<dbReference type="HOGENOM" id="CLU_1615813_0_0_0"/>
<name>A3ZN01_9BACT</name>
<dbReference type="Proteomes" id="UP000004358">
    <property type="component" value="Unassembled WGS sequence"/>
</dbReference>
<reference evidence="2 3" key="1">
    <citation type="submission" date="2006-02" db="EMBL/GenBank/DDBJ databases">
        <authorList>
            <person name="Amann R."/>
            <person name="Ferriera S."/>
            <person name="Johnson J."/>
            <person name="Kravitz S."/>
            <person name="Halpern A."/>
            <person name="Remington K."/>
            <person name="Beeson K."/>
            <person name="Tran B."/>
            <person name="Rogers Y.-H."/>
            <person name="Friedman R."/>
            <person name="Venter J.C."/>
        </authorList>
    </citation>
    <scope>NUCLEOTIDE SEQUENCE [LARGE SCALE GENOMIC DNA]</scope>
    <source>
        <strain evidence="2 3">DSM 3645</strain>
    </source>
</reference>
<accession>A3ZN01</accession>
<feature type="transmembrane region" description="Helical" evidence="1">
    <location>
        <begin position="83"/>
        <end position="101"/>
    </location>
</feature>
<protein>
    <submittedName>
        <fullName evidence="2">Uncharacterized protein</fullName>
    </submittedName>
</protein>
<evidence type="ECO:0000313" key="3">
    <source>
        <dbReference type="Proteomes" id="UP000004358"/>
    </source>
</evidence>
<dbReference type="OrthoDB" id="9952109at2"/>
<gene>
    <name evidence="2" type="ORF">DSM3645_01410</name>
</gene>